<protein>
    <submittedName>
        <fullName evidence="2">Putative ovule protein</fullName>
    </submittedName>
</protein>
<dbReference type="EMBL" id="GEDG01039385">
    <property type="protein sequence ID" value="JAP07133.1"/>
    <property type="molecule type" value="Transcribed_RNA"/>
</dbReference>
<evidence type="ECO:0000313" key="2">
    <source>
        <dbReference type="EMBL" id="JAP07133.1"/>
    </source>
</evidence>
<dbReference type="AlphaFoldDB" id="A0A0V0GGW4"/>
<keyword evidence="1" id="KW-0472">Membrane</keyword>
<organism evidence="2">
    <name type="scientific">Solanum chacoense</name>
    <name type="common">Chaco potato</name>
    <dbReference type="NCBI Taxonomy" id="4108"/>
    <lineage>
        <taxon>Eukaryota</taxon>
        <taxon>Viridiplantae</taxon>
        <taxon>Streptophyta</taxon>
        <taxon>Embryophyta</taxon>
        <taxon>Tracheophyta</taxon>
        <taxon>Spermatophyta</taxon>
        <taxon>Magnoliopsida</taxon>
        <taxon>eudicotyledons</taxon>
        <taxon>Gunneridae</taxon>
        <taxon>Pentapetalae</taxon>
        <taxon>asterids</taxon>
        <taxon>lamiids</taxon>
        <taxon>Solanales</taxon>
        <taxon>Solanaceae</taxon>
        <taxon>Solanoideae</taxon>
        <taxon>Solaneae</taxon>
        <taxon>Solanum</taxon>
    </lineage>
</organism>
<evidence type="ECO:0000256" key="1">
    <source>
        <dbReference type="SAM" id="Phobius"/>
    </source>
</evidence>
<keyword evidence="1" id="KW-1133">Transmembrane helix</keyword>
<accession>A0A0V0GGW4</accession>
<feature type="non-terminal residue" evidence="2">
    <location>
        <position position="1"/>
    </location>
</feature>
<name>A0A0V0GGW4_SOLCH</name>
<keyword evidence="1" id="KW-0812">Transmembrane</keyword>
<feature type="transmembrane region" description="Helical" evidence="1">
    <location>
        <begin position="28"/>
        <end position="52"/>
    </location>
</feature>
<sequence length="77" mass="8971">TEIVLLKFSLTLHKIHLFFLKFSKGIDLYVSLFFSRAVNLTILLFISSFLSFSDLTKIPSFFCNDFYTVGKTLIFVY</sequence>
<reference evidence="2" key="1">
    <citation type="submission" date="2015-12" db="EMBL/GenBank/DDBJ databases">
        <title>Gene expression during late stages of embryo sac development: a critical building block for successful pollen-pistil interactions.</title>
        <authorList>
            <person name="Liu Y."/>
            <person name="Joly V."/>
            <person name="Sabar M."/>
            <person name="Matton D.P."/>
        </authorList>
    </citation>
    <scope>NUCLEOTIDE SEQUENCE</scope>
</reference>
<proteinExistence type="predicted"/>